<proteinExistence type="predicted"/>
<name>A0A249KIJ3_9ACTN</name>
<protein>
    <submittedName>
        <fullName evidence="2">Uncharacterized protein</fullName>
    </submittedName>
</protein>
<feature type="transmembrane region" description="Helical" evidence="1">
    <location>
        <begin position="54"/>
        <end position="72"/>
    </location>
</feature>
<keyword evidence="1" id="KW-1133">Transmembrane helix</keyword>
<evidence type="ECO:0000256" key="1">
    <source>
        <dbReference type="SAM" id="Phobius"/>
    </source>
</evidence>
<gene>
    <name evidence="2" type="ORF">A1sIA56_01160</name>
</gene>
<accession>A0A249KIJ3</accession>
<keyword evidence="1" id="KW-0472">Membrane</keyword>
<evidence type="ECO:0000313" key="3">
    <source>
        <dbReference type="Proteomes" id="UP000217215"/>
    </source>
</evidence>
<dbReference type="KEGG" id="psuf:A1sIA56_01160"/>
<feature type="transmembrane region" description="Helical" evidence="1">
    <location>
        <begin position="24"/>
        <end position="42"/>
    </location>
</feature>
<dbReference type="EMBL" id="CP016773">
    <property type="protein sequence ID" value="ASY16603.1"/>
    <property type="molecule type" value="Genomic_DNA"/>
</dbReference>
<dbReference type="Proteomes" id="UP000217215">
    <property type="component" value="Chromosome"/>
</dbReference>
<dbReference type="OrthoDB" id="5197673at2"/>
<organism evidence="2 3">
    <name type="scientific">Candidatus Planktophila sulfonica</name>
    <dbReference type="NCBI Taxonomy" id="1884904"/>
    <lineage>
        <taxon>Bacteria</taxon>
        <taxon>Bacillati</taxon>
        <taxon>Actinomycetota</taxon>
        <taxon>Actinomycetes</taxon>
        <taxon>Candidatus Nanopelagicales</taxon>
        <taxon>Candidatus Nanopelagicaceae</taxon>
        <taxon>Candidatus Planktophila</taxon>
    </lineage>
</organism>
<reference evidence="2 3" key="1">
    <citation type="submission" date="2016-07" db="EMBL/GenBank/DDBJ databases">
        <title>High microdiversification within the ubiquitous acI lineage of Actinobacteria.</title>
        <authorList>
            <person name="Neuenschwander S.M."/>
            <person name="Salcher M."/>
            <person name="Ghai R."/>
            <person name="Pernthaler J."/>
        </authorList>
    </citation>
    <scope>NUCLEOTIDE SEQUENCE [LARGE SCALE GENOMIC DNA]</scope>
    <source>
        <strain evidence="2">MMS-IA-56</strain>
    </source>
</reference>
<dbReference type="AlphaFoldDB" id="A0A249KIJ3"/>
<keyword evidence="3" id="KW-1185">Reference proteome</keyword>
<evidence type="ECO:0000313" key="2">
    <source>
        <dbReference type="EMBL" id="ASY16603.1"/>
    </source>
</evidence>
<sequence length="73" mass="7488">MGAYAALAAGLINLRYQTGSDSNMPKSLLLIIPGSIVLGLSLTTAGKKLLDSKSAAAVGMTVGLLLFIYSFVV</sequence>
<keyword evidence="1" id="KW-0812">Transmembrane</keyword>